<comment type="caution">
    <text evidence="2">The sequence shown here is derived from an EMBL/GenBank/DDBJ whole genome shotgun (WGS) entry which is preliminary data.</text>
</comment>
<proteinExistence type="predicted"/>
<evidence type="ECO:0000313" key="2">
    <source>
        <dbReference type="EMBL" id="OGY44017.1"/>
    </source>
</evidence>
<dbReference type="AlphaFoldDB" id="A0A1G1XXL4"/>
<dbReference type="GO" id="GO:0016491">
    <property type="term" value="F:oxidoreductase activity"/>
    <property type="evidence" value="ECO:0007669"/>
    <property type="project" value="InterPro"/>
</dbReference>
<evidence type="ECO:0000259" key="1">
    <source>
        <dbReference type="PROSITE" id="PS51384"/>
    </source>
</evidence>
<dbReference type="Pfam" id="PF00175">
    <property type="entry name" value="NAD_binding_1"/>
    <property type="match status" value="1"/>
</dbReference>
<feature type="domain" description="FAD-binding FR-type" evidence="1">
    <location>
        <begin position="4"/>
        <end position="104"/>
    </location>
</feature>
<dbReference type="InterPro" id="IPR039261">
    <property type="entry name" value="FNR_nucleotide-bd"/>
</dbReference>
<evidence type="ECO:0000313" key="3">
    <source>
        <dbReference type="Proteomes" id="UP000178930"/>
    </source>
</evidence>
<dbReference type="Proteomes" id="UP000178930">
    <property type="component" value="Unassembled WGS sequence"/>
</dbReference>
<dbReference type="InterPro" id="IPR008333">
    <property type="entry name" value="Cbr1-like_FAD-bd_dom"/>
</dbReference>
<dbReference type="PROSITE" id="PS51384">
    <property type="entry name" value="FAD_FR"/>
    <property type="match status" value="1"/>
</dbReference>
<dbReference type="InterPro" id="IPR050415">
    <property type="entry name" value="MRET"/>
</dbReference>
<gene>
    <name evidence="2" type="ORF">A2729_03690</name>
</gene>
<protein>
    <recommendedName>
        <fullName evidence="1">FAD-binding FR-type domain-containing protein</fullName>
    </recommendedName>
</protein>
<name>A0A1G1XXL4_9BACT</name>
<organism evidence="2 3">
    <name type="scientific">Candidatus Buchananbacteria bacterium RIFCSPHIGHO2_01_FULL_39_14</name>
    <dbReference type="NCBI Taxonomy" id="1797532"/>
    <lineage>
        <taxon>Bacteria</taxon>
        <taxon>Candidatus Buchananiibacteriota</taxon>
    </lineage>
</organism>
<dbReference type="InterPro" id="IPR017927">
    <property type="entry name" value="FAD-bd_FR_type"/>
</dbReference>
<dbReference type="InterPro" id="IPR001433">
    <property type="entry name" value="OxRdtase_FAD/NAD-bd"/>
</dbReference>
<dbReference type="SUPFAM" id="SSF52343">
    <property type="entry name" value="Ferredoxin reductase-like, C-terminal NADP-linked domain"/>
    <property type="match status" value="1"/>
</dbReference>
<dbReference type="PANTHER" id="PTHR47354">
    <property type="entry name" value="NADH OXIDOREDUCTASE HCR"/>
    <property type="match status" value="1"/>
</dbReference>
<dbReference type="Pfam" id="PF00970">
    <property type="entry name" value="FAD_binding_6"/>
    <property type="match status" value="1"/>
</dbReference>
<dbReference type="EMBL" id="MHIB01000026">
    <property type="protein sequence ID" value="OGY44017.1"/>
    <property type="molecule type" value="Genomic_DNA"/>
</dbReference>
<dbReference type="STRING" id="1797532.A2729_03690"/>
<dbReference type="Gene3D" id="3.40.50.80">
    <property type="entry name" value="Nucleotide-binding domain of ferredoxin-NADP reductase (FNR) module"/>
    <property type="match status" value="1"/>
</dbReference>
<dbReference type="PANTHER" id="PTHR47354:SF5">
    <property type="entry name" value="PROTEIN RFBI"/>
    <property type="match status" value="1"/>
</dbReference>
<accession>A0A1G1XXL4</accession>
<dbReference type="InterPro" id="IPR017938">
    <property type="entry name" value="Riboflavin_synthase-like_b-brl"/>
</dbReference>
<dbReference type="Gene3D" id="2.40.30.10">
    <property type="entry name" value="Translation factors"/>
    <property type="match status" value="1"/>
</dbReference>
<reference evidence="2 3" key="1">
    <citation type="journal article" date="2016" name="Nat. Commun.">
        <title>Thousands of microbial genomes shed light on interconnected biogeochemical processes in an aquifer system.</title>
        <authorList>
            <person name="Anantharaman K."/>
            <person name="Brown C.T."/>
            <person name="Hug L.A."/>
            <person name="Sharon I."/>
            <person name="Castelle C.J."/>
            <person name="Probst A.J."/>
            <person name="Thomas B.C."/>
            <person name="Singh A."/>
            <person name="Wilkins M.J."/>
            <person name="Karaoz U."/>
            <person name="Brodie E.L."/>
            <person name="Williams K.H."/>
            <person name="Hubbard S.S."/>
            <person name="Banfield J.F."/>
        </authorList>
    </citation>
    <scope>NUCLEOTIDE SEQUENCE [LARGE SCALE GENOMIC DNA]</scope>
</reference>
<sequence>MAIISTFKGIVQEVKYLTSSVMFFSLTIPHSFTFTAGQFVTIKMTNNGQTKMKSYSILNPPSKRGALDICAKLIPGGFASEIFIKTKVNDTFELKGPFGHFILDESSLETEQWFICAGTGVVPFYSMLAQNLPLNQNTKFILLFSVRTQQDLFFHQEFLTLEKGHPNFIYMPTLTREDWPGLKGRVQTHLGTELNNKSFYICGLNELVLDTKKYLIEHNVDQKHIHIERYN</sequence>
<dbReference type="SUPFAM" id="SSF63380">
    <property type="entry name" value="Riboflavin synthase domain-like"/>
    <property type="match status" value="1"/>
</dbReference>